<comment type="catalytic activity">
    <reaction evidence="16">
        <text>N(4)-(alpha-D-Man-(1-&gt;3)-[alpha-D-Man-(1-&gt;3)-[alpha-D-Man-(1-&gt;6)]-alpha-D-Man-(1-&gt;6)]-beta-D-Man-(1-&gt;4)-beta-D-GlcNAc-(1-&gt;4)-beta-D-GlcNAc)-L-asparaginyl-[protein] (N-glucan mannose isomer 5A1,2) + UDP-N-acetyl-alpha-D-glucosamine = N(4)-{beta-D-GlcNAc-(1-&gt;2)-alpha-D-Man-(1-&gt;3)-[alpha-D-Man-(1-&gt;3)-[alpha-D-Man-(1-&gt;6)]-alpha-D-Man-(1-&gt;6)]-beta-D-Man-(1-&gt;4)-beta-D-GlcNAc-(1-&gt;4)-beta-D-GlcNAc}-L-asparaginyl-[protein] + UDP + H(+)</text>
        <dbReference type="Rhea" id="RHEA:11456"/>
        <dbReference type="Rhea" id="RHEA-COMP:14367"/>
        <dbReference type="Rhea" id="RHEA-COMP:14368"/>
        <dbReference type="ChEBI" id="CHEBI:15378"/>
        <dbReference type="ChEBI" id="CHEBI:57705"/>
        <dbReference type="ChEBI" id="CHEBI:58223"/>
        <dbReference type="ChEBI" id="CHEBI:59087"/>
        <dbReference type="ChEBI" id="CHEBI:60625"/>
        <dbReference type="EC" id="2.4.1.101"/>
    </reaction>
</comment>
<dbReference type="PANTHER" id="PTHR10468">
    <property type="entry name" value="PROTEIN O-LINKED-MANNOSE BETA-1,2-N-ACETYLGLUCOSAMINYLTRANSFERASE 1/ALPHA-1,3-MANNOSYL-GLYCOPROTEIN 2-BETA-N-ACETYLGLUCOSAMINYLTRANSFERASE"/>
    <property type="match status" value="1"/>
</dbReference>
<feature type="transmembrane region" description="Helical" evidence="18">
    <location>
        <begin position="40"/>
        <end position="62"/>
    </location>
</feature>
<keyword evidence="9" id="KW-0735">Signal-anchor</keyword>
<dbReference type="InterPro" id="IPR052261">
    <property type="entry name" value="Glycosyltransferase_13"/>
</dbReference>
<dbReference type="Pfam" id="PF03071">
    <property type="entry name" value="GNT-I"/>
    <property type="match status" value="1"/>
</dbReference>
<dbReference type="EMBL" id="OVEO01000006">
    <property type="protein sequence ID" value="SPQ96675.1"/>
    <property type="molecule type" value="Genomic_DNA"/>
</dbReference>
<organism evidence="19 21">
    <name type="scientific">Plasmodiophora brassicae</name>
    <name type="common">Clubroot disease agent</name>
    <dbReference type="NCBI Taxonomy" id="37360"/>
    <lineage>
        <taxon>Eukaryota</taxon>
        <taxon>Sar</taxon>
        <taxon>Rhizaria</taxon>
        <taxon>Endomyxa</taxon>
        <taxon>Phytomyxea</taxon>
        <taxon>Plasmodiophorida</taxon>
        <taxon>Plasmodiophoridae</taxon>
        <taxon>Plasmodiophora</taxon>
    </lineage>
</organism>
<keyword evidence="12 18" id="KW-0472">Membrane</keyword>
<dbReference type="InterPro" id="IPR029044">
    <property type="entry name" value="Nucleotide-diphossugar_trans"/>
</dbReference>
<dbReference type="AlphaFoldDB" id="A0A0G4IGI8"/>
<keyword evidence="6" id="KW-0808">Transferase</keyword>
<comment type="pathway">
    <text evidence="3">Protein modification; protein glycosylation.</text>
</comment>
<evidence type="ECO:0000256" key="1">
    <source>
        <dbReference type="ARBA" id="ARBA00001936"/>
    </source>
</evidence>
<evidence type="ECO:0000256" key="5">
    <source>
        <dbReference type="ARBA" id="ARBA00022676"/>
    </source>
</evidence>
<keyword evidence="8" id="KW-0479">Metal-binding</keyword>
<evidence type="ECO:0000256" key="12">
    <source>
        <dbReference type="ARBA" id="ARBA00023136"/>
    </source>
</evidence>
<dbReference type="Proteomes" id="UP000039324">
    <property type="component" value="Unassembled WGS sequence"/>
</dbReference>
<keyword evidence="10 18" id="KW-1133">Transmembrane helix</keyword>
<sequence length="481" mass="53729">MLHRRDLGVRAGAGSYRPASSSDVPDSPGRGRSLRDRPRWVIAVAGLMLGAIVVVAVVAPAMRHSVPITVSDDDSVADSKRNADESPIVKKIKRQPKKPLLDIAIVLVTFNRHEYLQQTLQSLMRIWPVDGGIGGVKFHLVISQDGTHPEVSQVIHKHMERDPSITHLRFEYDEQSWISENAGSPQEYMPDLSVYYKISAHFKSILRRAMIDSATSYHGLLFIEDDMEFAPDFLSYFAYSAPFLAENSETTLCVSAWNDHGQSHLVADPKKLLRADIFPGLGWMMTRAVALELYAKWPFGFWDDWLREPGQRLGRSCVFPEINRVKTFGKVGSSGGEFFDQYLAPIQLNAVAVDWKTEGMSHLKSAFNVSQYREDLNRAADASQLLTYDGLASLIRSDASDNTLGDVRVIYKDEVQFAVFAELVGCMPGFKSGFPRASFDGIVAVHLSSGRRLFITPKKHSVVVLAPPRRKPPRDDQADII</sequence>
<dbReference type="SUPFAM" id="SSF53448">
    <property type="entry name" value="Nucleotide-diphospho-sugar transferases"/>
    <property type="match status" value="1"/>
</dbReference>
<evidence type="ECO:0000256" key="13">
    <source>
        <dbReference type="ARBA" id="ARBA00023211"/>
    </source>
</evidence>
<dbReference type="Gene3D" id="3.10.180.20">
    <property type="entry name" value="N-Acetylglucosaminyltransferase I, Domain 2"/>
    <property type="match status" value="1"/>
</dbReference>
<dbReference type="PANTHER" id="PTHR10468:SF0">
    <property type="entry name" value="ALPHA-1,3-MANNOSYL-GLYCOPROTEIN 2-BETA-N-ACETYLGLUCOSAMINYLTRANSFERASE"/>
    <property type="match status" value="1"/>
</dbReference>
<geneLocation type="mitochondrion" evidence="20"/>
<proteinExistence type="inferred from homology"/>
<gene>
    <name evidence="19" type="ORF">PBRA_000111</name>
    <name evidence="20" type="ORF">PLBR_LOCUS3890</name>
</gene>
<dbReference type="GO" id="GO:0003827">
    <property type="term" value="F:alpha-1,3-mannosylglycoprotein 2-beta-N-acetylglucosaminyltransferase activity"/>
    <property type="evidence" value="ECO:0007669"/>
    <property type="project" value="UniProtKB-EC"/>
</dbReference>
<evidence type="ECO:0000313" key="22">
    <source>
        <dbReference type="Proteomes" id="UP000290189"/>
    </source>
</evidence>
<keyword evidence="21" id="KW-1185">Reference proteome</keyword>
<evidence type="ECO:0000256" key="11">
    <source>
        <dbReference type="ARBA" id="ARBA00023034"/>
    </source>
</evidence>
<dbReference type="InterPro" id="IPR004139">
    <property type="entry name" value="Glyco_trans_13"/>
</dbReference>
<keyword evidence="11" id="KW-0333">Golgi apparatus</keyword>
<evidence type="ECO:0000256" key="7">
    <source>
        <dbReference type="ARBA" id="ARBA00022692"/>
    </source>
</evidence>
<dbReference type="UniPathway" id="UPA00378"/>
<protein>
    <recommendedName>
        <fullName evidence="14">alpha-1,3-mannosyl-glycoprotein 2-beta-N-acetylglucosaminyltransferase</fullName>
        <ecNumber evidence="14">2.4.1.101</ecNumber>
    </recommendedName>
    <alternativeName>
        <fullName evidence="15">N-glycosyl-oligosaccharide-glycoprotein N-acetylglucosaminyltransferase I</fullName>
    </alternativeName>
</protein>
<comment type="subcellular location">
    <subcellularLocation>
        <location evidence="2">Golgi apparatus membrane</location>
        <topology evidence="2">Single-pass type II membrane protein</topology>
    </subcellularLocation>
</comment>
<dbReference type="Gene3D" id="3.90.550.10">
    <property type="entry name" value="Spore Coat Polysaccharide Biosynthesis Protein SpsA, Chain A"/>
    <property type="match status" value="1"/>
</dbReference>
<feature type="region of interest" description="Disordered" evidence="17">
    <location>
        <begin position="1"/>
        <end position="32"/>
    </location>
</feature>
<dbReference type="OrthoDB" id="440755at2759"/>
<evidence type="ECO:0000256" key="10">
    <source>
        <dbReference type="ARBA" id="ARBA00022989"/>
    </source>
</evidence>
<evidence type="ECO:0000313" key="21">
    <source>
        <dbReference type="Proteomes" id="UP000039324"/>
    </source>
</evidence>
<evidence type="ECO:0000256" key="6">
    <source>
        <dbReference type="ARBA" id="ARBA00022679"/>
    </source>
</evidence>
<evidence type="ECO:0000313" key="19">
    <source>
        <dbReference type="EMBL" id="CEO94326.1"/>
    </source>
</evidence>
<evidence type="ECO:0000256" key="17">
    <source>
        <dbReference type="SAM" id="MobiDB-lite"/>
    </source>
</evidence>
<reference evidence="20 22" key="2">
    <citation type="submission" date="2018-03" db="EMBL/GenBank/DDBJ databases">
        <authorList>
            <person name="Fogelqvist J."/>
        </authorList>
    </citation>
    <scope>NUCLEOTIDE SEQUENCE [LARGE SCALE GENOMIC DNA]</scope>
</reference>
<dbReference type="OMA" id="KGYDLSW"/>
<evidence type="ECO:0000256" key="18">
    <source>
        <dbReference type="SAM" id="Phobius"/>
    </source>
</evidence>
<keyword evidence="5" id="KW-0328">Glycosyltransferase</keyword>
<evidence type="ECO:0000256" key="9">
    <source>
        <dbReference type="ARBA" id="ARBA00022968"/>
    </source>
</evidence>
<keyword evidence="13" id="KW-0464">Manganese</keyword>
<keyword evidence="20" id="KW-0496">Mitochondrion</keyword>
<dbReference type="Proteomes" id="UP000290189">
    <property type="component" value="Unassembled WGS sequence"/>
</dbReference>
<dbReference type="EC" id="2.4.1.101" evidence="14"/>
<evidence type="ECO:0000256" key="8">
    <source>
        <dbReference type="ARBA" id="ARBA00022723"/>
    </source>
</evidence>
<keyword evidence="7 18" id="KW-0812">Transmembrane</keyword>
<comment type="similarity">
    <text evidence="4">Belongs to the glycosyltransferase 13 family.</text>
</comment>
<dbReference type="GO" id="GO:0046872">
    <property type="term" value="F:metal ion binding"/>
    <property type="evidence" value="ECO:0007669"/>
    <property type="project" value="UniProtKB-KW"/>
</dbReference>
<name>A0A0G4IGI8_PLABS</name>
<comment type="cofactor">
    <cofactor evidence="1">
        <name>Mn(2+)</name>
        <dbReference type="ChEBI" id="CHEBI:29035"/>
    </cofactor>
</comment>
<evidence type="ECO:0000256" key="16">
    <source>
        <dbReference type="ARBA" id="ARBA00049421"/>
    </source>
</evidence>
<evidence type="ECO:0000256" key="15">
    <source>
        <dbReference type="ARBA" id="ARBA00041712"/>
    </source>
</evidence>
<evidence type="ECO:0000256" key="14">
    <source>
        <dbReference type="ARBA" id="ARBA00038949"/>
    </source>
</evidence>
<evidence type="ECO:0000256" key="4">
    <source>
        <dbReference type="ARBA" id="ARBA00006492"/>
    </source>
</evidence>
<dbReference type="EMBL" id="CDSF01000001">
    <property type="protein sequence ID" value="CEO94326.1"/>
    <property type="molecule type" value="Genomic_DNA"/>
</dbReference>
<dbReference type="STRING" id="37360.A0A0G4IGI8"/>
<accession>A0A0G4IGI8</accession>
<reference evidence="19 21" key="1">
    <citation type="submission" date="2015-02" db="EMBL/GenBank/DDBJ databases">
        <authorList>
            <person name="Chooi Y.-H."/>
        </authorList>
    </citation>
    <scope>NUCLEOTIDE SEQUENCE [LARGE SCALE GENOMIC DNA]</scope>
    <source>
        <strain evidence="19">E3</strain>
    </source>
</reference>
<evidence type="ECO:0000313" key="20">
    <source>
        <dbReference type="EMBL" id="SPQ96675.1"/>
    </source>
</evidence>
<evidence type="ECO:0000256" key="3">
    <source>
        <dbReference type="ARBA" id="ARBA00004922"/>
    </source>
</evidence>
<dbReference type="GO" id="GO:0000139">
    <property type="term" value="C:Golgi membrane"/>
    <property type="evidence" value="ECO:0007669"/>
    <property type="project" value="UniProtKB-SubCell"/>
</dbReference>
<evidence type="ECO:0000256" key="2">
    <source>
        <dbReference type="ARBA" id="ARBA00004323"/>
    </source>
</evidence>